<feature type="domain" description="GAF" evidence="4">
    <location>
        <begin position="189"/>
        <end position="336"/>
    </location>
</feature>
<reference evidence="6" key="1">
    <citation type="journal article" date="2024" name="Antonie Van Leeuwenhoek">
        <title>Isoptericola haloaureus sp. nov., a dimorphic actinobacterium isolated from mangrove sediments of southeast India, implicating biosaline agricultural significance through nitrogen fixation and salt tolerance genes.</title>
        <authorList>
            <person name="Prathaban M."/>
            <person name="Prathiviraj R."/>
            <person name="Ravichandran M."/>
            <person name="Natarajan S.D."/>
            <person name="Sobanaa M."/>
            <person name="Hari Krishna Kumar S."/>
            <person name="Chandrasekar V."/>
            <person name="Selvin J."/>
        </authorList>
    </citation>
    <scope>NUCLEOTIDE SEQUENCE</scope>
    <source>
        <strain evidence="6">MP1014</strain>
    </source>
</reference>
<feature type="domain" description="Histidine kinase/HSP90-like ATPase" evidence="5">
    <location>
        <begin position="452"/>
        <end position="541"/>
    </location>
</feature>
<dbReference type="InterPro" id="IPR003018">
    <property type="entry name" value="GAF"/>
</dbReference>
<dbReference type="Gene3D" id="3.30.565.10">
    <property type="entry name" value="Histidine kinase-like ATPase, C-terminal domain"/>
    <property type="match status" value="1"/>
</dbReference>
<dbReference type="Pfam" id="PF13185">
    <property type="entry name" value="GAF_2"/>
    <property type="match status" value="2"/>
</dbReference>
<dbReference type="Pfam" id="PF02518">
    <property type="entry name" value="HATPase_c"/>
    <property type="match status" value="1"/>
</dbReference>
<keyword evidence="3" id="KW-0902">Two-component regulatory system</keyword>
<reference evidence="6" key="2">
    <citation type="submission" date="2024-02" db="EMBL/GenBank/DDBJ databases">
        <authorList>
            <person name="Prathaban M."/>
            <person name="Mythili R."/>
            <person name="Sharmila Devi N."/>
            <person name="Sobanaa M."/>
            <person name="Prathiviraj R."/>
            <person name="Selvin J."/>
        </authorList>
    </citation>
    <scope>NUCLEOTIDE SEQUENCE</scope>
    <source>
        <strain evidence="6">MP1014</strain>
    </source>
</reference>
<dbReference type="SUPFAM" id="SSF55874">
    <property type="entry name" value="ATPase domain of HSP90 chaperone/DNA topoisomerase II/histidine kinase"/>
    <property type="match status" value="1"/>
</dbReference>
<evidence type="ECO:0000256" key="2">
    <source>
        <dbReference type="ARBA" id="ARBA00022777"/>
    </source>
</evidence>
<evidence type="ECO:0000256" key="3">
    <source>
        <dbReference type="ARBA" id="ARBA00023012"/>
    </source>
</evidence>
<dbReference type="PANTHER" id="PTHR24421">
    <property type="entry name" value="NITRATE/NITRITE SENSOR PROTEIN NARX-RELATED"/>
    <property type="match status" value="1"/>
</dbReference>
<keyword evidence="2" id="KW-0418">Kinase</keyword>
<proteinExistence type="predicted"/>
<keyword evidence="1" id="KW-0808">Transferase</keyword>
<accession>A0ABU7Z654</accession>
<protein>
    <submittedName>
        <fullName evidence="6">GAF domain-containing protein</fullName>
    </submittedName>
</protein>
<dbReference type="InterPro" id="IPR050482">
    <property type="entry name" value="Sensor_HK_TwoCompSys"/>
</dbReference>
<dbReference type="Gene3D" id="1.20.5.1930">
    <property type="match status" value="1"/>
</dbReference>
<dbReference type="PANTHER" id="PTHR24421:SF56">
    <property type="entry name" value="OXYGEN SENSOR HISTIDINE KINASE RESPONSE REGULATOR DOST"/>
    <property type="match status" value="1"/>
</dbReference>
<dbReference type="InterPro" id="IPR011712">
    <property type="entry name" value="Sig_transdc_His_kin_sub3_dim/P"/>
</dbReference>
<evidence type="ECO:0000256" key="1">
    <source>
        <dbReference type="ARBA" id="ARBA00022679"/>
    </source>
</evidence>
<dbReference type="InterPro" id="IPR003594">
    <property type="entry name" value="HATPase_dom"/>
</dbReference>
<dbReference type="SMART" id="SM00065">
    <property type="entry name" value="GAF"/>
    <property type="match status" value="2"/>
</dbReference>
<dbReference type="Gene3D" id="3.30.450.40">
    <property type="match status" value="2"/>
</dbReference>
<dbReference type="InterPro" id="IPR036890">
    <property type="entry name" value="HATPase_C_sf"/>
</dbReference>
<dbReference type="SMART" id="SM00387">
    <property type="entry name" value="HATPase_c"/>
    <property type="match status" value="1"/>
</dbReference>
<keyword evidence="7" id="KW-1185">Reference proteome</keyword>
<name>A0ABU7Z654_9MICO</name>
<dbReference type="EMBL" id="JBAGLP010000116">
    <property type="protein sequence ID" value="MEG3614765.1"/>
    <property type="molecule type" value="Genomic_DNA"/>
</dbReference>
<evidence type="ECO:0000259" key="4">
    <source>
        <dbReference type="SMART" id="SM00065"/>
    </source>
</evidence>
<gene>
    <name evidence="6" type="ORF">V5O49_06475</name>
</gene>
<sequence>MRDDDVDLLLAAVVSVGRGLDLESTLQRLVQAATDVVDARYGALGVLGDDRQISRFLTVGLTAEEIEAIGPYPRGKGLLGELIRHPDPLRLADMSSDTRSVGFPPHHPPMHSFLGVPLRVRGRPFGNLYLTEKRGGGEFTARDEHLAEALASAASVAVENARLYSAARLRERWARGNHVISREIAAGSSPEAVMDVVAQEAMSVADADTAVLATRADDADQLVIRSVSGAGVEGLVGTTLPTEGTFAADAYISGQPVMTADAATDDRTTLAFRPVDIVGPLAAVPLGGPGQTIGVLSVGRRRHTPPFSSVVIDSLQAFAAQTAVALELAQRRLDGERLAVVRERDRIARDLHDLAIQRLYATGLSLQGVGRRLDENGPPADADRVGRAVDELDETISLIRTTIRGLRDTDEPERRTGVRARLIAEADAARRSLGFAPALQMGGPIDTVVPGATADQLMAVVREALSNVARHARARHVALDVTVEDGRLRLTVRDDGHGIPDDVTPSGLRNMQQRATDLGGSFDVETGGSGTALRWQVPLGA</sequence>
<feature type="domain" description="GAF" evidence="4">
    <location>
        <begin position="21"/>
        <end position="168"/>
    </location>
</feature>
<evidence type="ECO:0000313" key="6">
    <source>
        <dbReference type="EMBL" id="MEG3614765.1"/>
    </source>
</evidence>
<dbReference type="CDD" id="cd16917">
    <property type="entry name" value="HATPase_UhpB-NarQ-NarX-like"/>
    <property type="match status" value="1"/>
</dbReference>
<comment type="caution">
    <text evidence="6">The sequence shown here is derived from an EMBL/GenBank/DDBJ whole genome shotgun (WGS) entry which is preliminary data.</text>
</comment>
<dbReference type="RefSeq" id="WP_332901520.1">
    <property type="nucleotide sequence ID" value="NZ_JBAGLP010000116.1"/>
</dbReference>
<dbReference type="InterPro" id="IPR029016">
    <property type="entry name" value="GAF-like_dom_sf"/>
</dbReference>
<organism evidence="6 7">
    <name type="scientific">Isoptericola haloaureus</name>
    <dbReference type="NCBI Taxonomy" id="1542902"/>
    <lineage>
        <taxon>Bacteria</taxon>
        <taxon>Bacillati</taxon>
        <taxon>Actinomycetota</taxon>
        <taxon>Actinomycetes</taxon>
        <taxon>Micrococcales</taxon>
        <taxon>Promicromonosporaceae</taxon>
        <taxon>Isoptericola</taxon>
    </lineage>
</organism>
<dbReference type="SUPFAM" id="SSF55781">
    <property type="entry name" value="GAF domain-like"/>
    <property type="match status" value="2"/>
</dbReference>
<evidence type="ECO:0000313" key="7">
    <source>
        <dbReference type="Proteomes" id="UP001310387"/>
    </source>
</evidence>
<dbReference type="Pfam" id="PF07730">
    <property type="entry name" value="HisKA_3"/>
    <property type="match status" value="1"/>
</dbReference>
<evidence type="ECO:0000259" key="5">
    <source>
        <dbReference type="SMART" id="SM00387"/>
    </source>
</evidence>
<dbReference type="Proteomes" id="UP001310387">
    <property type="component" value="Unassembled WGS sequence"/>
</dbReference>